<sequence length="151" mass="16750">MTPRRATPADIPAIVALTEAAYLPNEAIIGVPSLPRLADYHEVLAKHEVWLVYGEAGLDAALVLEIEPEDFTIWSIAVSPQAAGRKLGAALMDFAEARARTLGYASIHLYTHAKLSQRIGWYERLGFTITHHEDMADRRLTHMRKTFSKAG</sequence>
<dbReference type="CDD" id="cd04301">
    <property type="entry name" value="NAT_SF"/>
    <property type="match status" value="1"/>
</dbReference>
<dbReference type="InterPro" id="IPR000182">
    <property type="entry name" value="GNAT_dom"/>
</dbReference>
<dbReference type="Gene3D" id="3.40.630.30">
    <property type="match status" value="1"/>
</dbReference>
<evidence type="ECO:0000313" key="4">
    <source>
        <dbReference type="EMBL" id="MBD3847530.1"/>
    </source>
</evidence>
<keyword evidence="1" id="KW-0808">Transferase</keyword>
<evidence type="ECO:0000256" key="1">
    <source>
        <dbReference type="ARBA" id="ARBA00022679"/>
    </source>
</evidence>
<dbReference type="Proteomes" id="UP000619295">
    <property type="component" value="Unassembled WGS sequence"/>
</dbReference>
<protein>
    <submittedName>
        <fullName evidence="4">GNAT family N-acetyltransferase</fullName>
    </submittedName>
</protein>
<keyword evidence="2" id="KW-0012">Acyltransferase</keyword>
<dbReference type="RefSeq" id="WP_191124932.1">
    <property type="nucleotide sequence ID" value="NZ_JACXWY010000011.1"/>
</dbReference>
<dbReference type="PANTHER" id="PTHR43877">
    <property type="entry name" value="AMINOALKYLPHOSPHONATE N-ACETYLTRANSFERASE-RELATED-RELATED"/>
    <property type="match status" value="1"/>
</dbReference>
<proteinExistence type="predicted"/>
<accession>A0A927EBE1</accession>
<dbReference type="GO" id="GO:0016747">
    <property type="term" value="F:acyltransferase activity, transferring groups other than amino-acyl groups"/>
    <property type="evidence" value="ECO:0007669"/>
    <property type="project" value="InterPro"/>
</dbReference>
<dbReference type="Pfam" id="PF13508">
    <property type="entry name" value="Acetyltransf_7"/>
    <property type="match status" value="1"/>
</dbReference>
<keyword evidence="5" id="KW-1185">Reference proteome</keyword>
<reference evidence="4" key="1">
    <citation type="submission" date="2020-09" db="EMBL/GenBank/DDBJ databases">
        <title>Bosea spartocytisi sp. nov. a root nodule endophyte of Spartocytisus supranubius in the high mountain ecosystem fo the Teide National Park (Canary Islands, Spain).</title>
        <authorList>
            <person name="Pulido-Suarez L."/>
            <person name="Peix A."/>
            <person name="Igual J.M."/>
            <person name="Socas-Perez N."/>
            <person name="Velazquez E."/>
            <person name="Flores-Felix J.D."/>
            <person name="Leon-Barrios M."/>
        </authorList>
    </citation>
    <scope>NUCLEOTIDE SEQUENCE</scope>
    <source>
        <strain evidence="4">SSUT16</strain>
    </source>
</reference>
<evidence type="ECO:0000313" key="5">
    <source>
        <dbReference type="Proteomes" id="UP000619295"/>
    </source>
</evidence>
<organism evidence="4 5">
    <name type="scientific">Bosea spartocytisi</name>
    <dbReference type="NCBI Taxonomy" id="2773451"/>
    <lineage>
        <taxon>Bacteria</taxon>
        <taxon>Pseudomonadati</taxon>
        <taxon>Pseudomonadota</taxon>
        <taxon>Alphaproteobacteria</taxon>
        <taxon>Hyphomicrobiales</taxon>
        <taxon>Boseaceae</taxon>
        <taxon>Bosea</taxon>
    </lineage>
</organism>
<evidence type="ECO:0000259" key="3">
    <source>
        <dbReference type="PROSITE" id="PS51186"/>
    </source>
</evidence>
<dbReference type="PROSITE" id="PS51186">
    <property type="entry name" value="GNAT"/>
    <property type="match status" value="1"/>
</dbReference>
<dbReference type="EMBL" id="JACXWY010000011">
    <property type="protein sequence ID" value="MBD3847530.1"/>
    <property type="molecule type" value="Genomic_DNA"/>
</dbReference>
<dbReference type="SUPFAM" id="SSF55729">
    <property type="entry name" value="Acyl-CoA N-acyltransferases (Nat)"/>
    <property type="match status" value="1"/>
</dbReference>
<gene>
    <name evidence="4" type="ORF">IED13_17660</name>
</gene>
<feature type="domain" description="N-acetyltransferase" evidence="3">
    <location>
        <begin position="1"/>
        <end position="148"/>
    </location>
</feature>
<comment type="caution">
    <text evidence="4">The sequence shown here is derived from an EMBL/GenBank/DDBJ whole genome shotgun (WGS) entry which is preliminary data.</text>
</comment>
<dbReference type="InterPro" id="IPR016181">
    <property type="entry name" value="Acyl_CoA_acyltransferase"/>
</dbReference>
<dbReference type="InterPro" id="IPR050832">
    <property type="entry name" value="Bact_Acetyltransf"/>
</dbReference>
<evidence type="ECO:0000256" key="2">
    <source>
        <dbReference type="ARBA" id="ARBA00023315"/>
    </source>
</evidence>
<dbReference type="AlphaFoldDB" id="A0A927EBE1"/>
<name>A0A927EBE1_9HYPH</name>